<gene>
    <name evidence="2" type="ORF">VP02_20375</name>
</gene>
<comment type="caution">
    <text evidence="2">The sequence shown here is derived from an EMBL/GenBank/DDBJ whole genome shotgun (WGS) entry which is preliminary data.</text>
</comment>
<feature type="domain" description="Methyltransferase type 11" evidence="1">
    <location>
        <begin position="78"/>
        <end position="123"/>
    </location>
</feature>
<evidence type="ECO:0000259" key="1">
    <source>
        <dbReference type="Pfam" id="PF08241"/>
    </source>
</evidence>
<proteinExistence type="predicted"/>
<dbReference type="PATRIC" id="fig|132476.4.peg.2713"/>
<dbReference type="AlphaFoldDB" id="A0A0F4XJ97"/>
<name>A0A0F4XJ97_9PSED</name>
<dbReference type="GO" id="GO:0032259">
    <property type="term" value="P:methylation"/>
    <property type="evidence" value="ECO:0007669"/>
    <property type="project" value="UniProtKB-KW"/>
</dbReference>
<dbReference type="InterPro" id="IPR013216">
    <property type="entry name" value="Methyltransf_11"/>
</dbReference>
<dbReference type="EMBL" id="JZXC01000021">
    <property type="protein sequence ID" value="KKA06069.1"/>
    <property type="molecule type" value="Genomic_DNA"/>
</dbReference>
<evidence type="ECO:0000313" key="3">
    <source>
        <dbReference type="Proteomes" id="UP000033662"/>
    </source>
</evidence>
<dbReference type="InterPro" id="IPR029063">
    <property type="entry name" value="SAM-dependent_MTases_sf"/>
</dbReference>
<reference evidence="2 3" key="1">
    <citation type="submission" date="2015-03" db="EMBL/GenBank/DDBJ databases">
        <title>Pseudomonas fluorescens 1855-344 Genome sequencing and assembly.</title>
        <authorList>
            <person name="Eng W.W.H."/>
            <person name="Gan H.M."/>
            <person name="Savka M.A."/>
        </authorList>
    </citation>
    <scope>NUCLEOTIDE SEQUENCE [LARGE SCALE GENOMIC DNA]</scope>
    <source>
        <strain evidence="2 3">1855-344</strain>
    </source>
</reference>
<evidence type="ECO:0000313" key="2">
    <source>
        <dbReference type="EMBL" id="KKA06069.1"/>
    </source>
</evidence>
<sequence length="248" mass="28539">MDVDGSERLELHGKVLERKQMLREVFVEFHHAFHRLADRYFKVEGLEVELGAGIAPMRNSYPEVLATDIVATEQLDMALNAEAMSLDDHSARAFYGQNCFHHFPHPDRFFTELERTLKIGGGAILIEPFHGPFATFLYKRLFKSEGFDMHFPSWETPSTGPMNGANQALSYIVFVRDRQAFERKHPGLEIVHQEICGNYLRYLISGGLNFRQLLPDALIPVLKVIEKLLYPLRRVLALHHIVVIRRKS</sequence>
<keyword evidence="2" id="KW-0489">Methyltransferase</keyword>
<keyword evidence="2" id="KW-0808">Transferase</keyword>
<dbReference type="SUPFAM" id="SSF53335">
    <property type="entry name" value="S-adenosyl-L-methionine-dependent methyltransferases"/>
    <property type="match status" value="1"/>
</dbReference>
<protein>
    <submittedName>
        <fullName evidence="2">Methyltransferase</fullName>
    </submittedName>
</protein>
<dbReference type="GO" id="GO:0008757">
    <property type="term" value="F:S-adenosylmethionine-dependent methyltransferase activity"/>
    <property type="evidence" value="ECO:0007669"/>
    <property type="project" value="InterPro"/>
</dbReference>
<dbReference type="OrthoDB" id="8769632at2"/>
<dbReference type="Proteomes" id="UP000033662">
    <property type="component" value="Unassembled WGS sequence"/>
</dbReference>
<accession>A0A0F4XJ97</accession>
<dbReference type="Gene3D" id="3.40.50.150">
    <property type="entry name" value="Vaccinia Virus protein VP39"/>
    <property type="match status" value="1"/>
</dbReference>
<organism evidence="2 3">
    <name type="scientific">Pseudomonas kilonensis</name>
    <dbReference type="NCBI Taxonomy" id="132476"/>
    <lineage>
        <taxon>Bacteria</taxon>
        <taxon>Pseudomonadati</taxon>
        <taxon>Pseudomonadota</taxon>
        <taxon>Gammaproteobacteria</taxon>
        <taxon>Pseudomonadales</taxon>
        <taxon>Pseudomonadaceae</taxon>
        <taxon>Pseudomonas</taxon>
    </lineage>
</organism>
<dbReference type="Pfam" id="PF08241">
    <property type="entry name" value="Methyltransf_11"/>
    <property type="match status" value="1"/>
</dbReference>